<dbReference type="InterPro" id="IPR029058">
    <property type="entry name" value="AB_hydrolase_fold"/>
</dbReference>
<dbReference type="AlphaFoldDB" id="A0A366LJK3"/>
<evidence type="ECO:0000313" key="3">
    <source>
        <dbReference type="Proteomes" id="UP000253303"/>
    </source>
</evidence>
<dbReference type="Pfam" id="PF12697">
    <property type="entry name" value="Abhydrolase_6"/>
    <property type="match status" value="1"/>
</dbReference>
<dbReference type="PRINTS" id="PR00412">
    <property type="entry name" value="EPOXHYDRLASE"/>
</dbReference>
<evidence type="ECO:0000259" key="1">
    <source>
        <dbReference type="Pfam" id="PF12697"/>
    </source>
</evidence>
<name>A0A366LJK3_9ACTN</name>
<feature type="domain" description="AB hydrolase-1" evidence="1">
    <location>
        <begin position="30"/>
        <end position="260"/>
    </location>
</feature>
<reference evidence="2 3" key="1">
    <citation type="submission" date="2018-06" db="EMBL/GenBank/DDBJ databases">
        <title>Sphaerisporangium craniellae sp. nov., isolated from a marine sponge in the South China Sea.</title>
        <authorList>
            <person name="Li L."/>
        </authorList>
    </citation>
    <scope>NUCLEOTIDE SEQUENCE [LARGE SCALE GENOMIC DNA]</scope>
    <source>
        <strain evidence="2 3">LHW63015</strain>
    </source>
</reference>
<comment type="caution">
    <text evidence="2">The sequence shown here is derived from an EMBL/GenBank/DDBJ whole genome shotgun (WGS) entry which is preliminary data.</text>
</comment>
<dbReference type="Proteomes" id="UP000253303">
    <property type="component" value="Unassembled WGS sequence"/>
</dbReference>
<dbReference type="InterPro" id="IPR000639">
    <property type="entry name" value="Epox_hydrolase-like"/>
</dbReference>
<protein>
    <submittedName>
        <fullName evidence="2">Alpha/beta hydrolase</fullName>
    </submittedName>
</protein>
<proteinExistence type="predicted"/>
<sequence length="269" mass="28834">MSSAKEGHDMFVDVPGGRLAYDSAGEGPLVVCLPGLGDTREAYRRLRPLLVEAGYRVVTMDLRGHGESSAGWDDYSQAAVGRDVVALLEVLDAPGAVLLGNSYSGGAVVRAATDAPERVAGIVPIDGFIRAIPLNAALRALVRLIAASPRLWSLYYKMAHPTAKPADLAAHRAKLVAMLRDRERHEAMRAMLLNRAPDAEQVLSEVRCPALVLMGAKDPDFPDPAAEARTQASLLRGQAVVIDGAGHYPMSDHPERTAEALLPFLKNVF</sequence>
<dbReference type="PRINTS" id="PR00111">
    <property type="entry name" value="ABHYDROLASE"/>
</dbReference>
<accession>A0A366LJK3</accession>
<keyword evidence="3" id="KW-1185">Reference proteome</keyword>
<dbReference type="PANTHER" id="PTHR43194:SF5">
    <property type="entry name" value="PIMELOYL-[ACYL-CARRIER PROTEIN] METHYL ESTER ESTERASE"/>
    <property type="match status" value="1"/>
</dbReference>
<organism evidence="2 3">
    <name type="scientific">Spongiactinospora rosea</name>
    <dbReference type="NCBI Taxonomy" id="2248750"/>
    <lineage>
        <taxon>Bacteria</taxon>
        <taxon>Bacillati</taxon>
        <taxon>Actinomycetota</taxon>
        <taxon>Actinomycetes</taxon>
        <taxon>Streptosporangiales</taxon>
        <taxon>Streptosporangiaceae</taxon>
        <taxon>Spongiactinospora</taxon>
    </lineage>
</organism>
<keyword evidence="2" id="KW-0378">Hydrolase</keyword>
<evidence type="ECO:0000313" key="2">
    <source>
        <dbReference type="EMBL" id="RBQ14065.1"/>
    </source>
</evidence>
<gene>
    <name evidence="2" type="ORF">DP939_42575</name>
</gene>
<dbReference type="Gene3D" id="3.40.50.1820">
    <property type="entry name" value="alpha/beta hydrolase"/>
    <property type="match status" value="1"/>
</dbReference>
<dbReference type="InterPro" id="IPR000073">
    <property type="entry name" value="AB_hydrolase_1"/>
</dbReference>
<dbReference type="PANTHER" id="PTHR43194">
    <property type="entry name" value="HYDROLASE ALPHA/BETA FOLD FAMILY"/>
    <property type="match status" value="1"/>
</dbReference>
<dbReference type="InterPro" id="IPR050228">
    <property type="entry name" value="Carboxylesterase_BioH"/>
</dbReference>
<dbReference type="GO" id="GO:0016787">
    <property type="term" value="F:hydrolase activity"/>
    <property type="evidence" value="ECO:0007669"/>
    <property type="project" value="UniProtKB-KW"/>
</dbReference>
<dbReference type="SUPFAM" id="SSF53474">
    <property type="entry name" value="alpha/beta-Hydrolases"/>
    <property type="match status" value="1"/>
</dbReference>
<dbReference type="EMBL" id="QMEY01000039">
    <property type="protein sequence ID" value="RBQ14065.1"/>
    <property type="molecule type" value="Genomic_DNA"/>
</dbReference>